<dbReference type="PANTHER" id="PTHR43798">
    <property type="entry name" value="MONOACYLGLYCEROL LIPASE"/>
    <property type="match status" value="1"/>
</dbReference>
<evidence type="ECO:0000313" key="4">
    <source>
        <dbReference type="EMBL" id="RWS26347.1"/>
    </source>
</evidence>
<dbReference type="EMBL" id="NCKV01002842">
    <property type="protein sequence ID" value="RWS26347.1"/>
    <property type="molecule type" value="Genomic_DNA"/>
</dbReference>
<evidence type="ECO:0000256" key="2">
    <source>
        <dbReference type="ARBA" id="ARBA00022801"/>
    </source>
</evidence>
<dbReference type="PANTHER" id="PTHR43798:SF14">
    <property type="entry name" value="SERINE HYDROLASE-LIKE PROTEIN DDB_G0286239"/>
    <property type="match status" value="1"/>
</dbReference>
<comment type="similarity">
    <text evidence="1">Belongs to the AB hydrolase superfamily.</text>
</comment>
<evidence type="ECO:0000313" key="5">
    <source>
        <dbReference type="Proteomes" id="UP000288716"/>
    </source>
</evidence>
<proteinExistence type="inferred from homology"/>
<dbReference type="InterPro" id="IPR029058">
    <property type="entry name" value="AB_hydrolase_fold"/>
</dbReference>
<feature type="domain" description="AB hydrolase-1" evidence="3">
    <location>
        <begin position="55"/>
        <end position="158"/>
    </location>
</feature>
<dbReference type="Pfam" id="PF00561">
    <property type="entry name" value="Abhydrolase_1"/>
    <property type="match status" value="1"/>
</dbReference>
<keyword evidence="5" id="KW-1185">Reference proteome</keyword>
<gene>
    <name evidence="4" type="ORF">B4U80_07886</name>
</gene>
<dbReference type="GO" id="GO:0016020">
    <property type="term" value="C:membrane"/>
    <property type="evidence" value="ECO:0007669"/>
    <property type="project" value="TreeGrafter"/>
</dbReference>
<dbReference type="GO" id="GO:0016787">
    <property type="term" value="F:hydrolase activity"/>
    <property type="evidence" value="ECO:0007669"/>
    <property type="project" value="UniProtKB-KW"/>
</dbReference>
<dbReference type="STRING" id="299467.A0A443SFQ0"/>
<dbReference type="InterPro" id="IPR000073">
    <property type="entry name" value="AB_hydrolase_1"/>
</dbReference>
<name>A0A443SFQ0_9ACAR</name>
<keyword evidence="2 4" id="KW-0378">Hydrolase</keyword>
<accession>A0A443SFQ0</accession>
<comment type="caution">
    <text evidence="4">The sequence shown here is derived from an EMBL/GenBank/DDBJ whole genome shotgun (WGS) entry which is preliminary data.</text>
</comment>
<dbReference type="VEuPathDB" id="VectorBase:LDEU005693"/>
<evidence type="ECO:0000256" key="1">
    <source>
        <dbReference type="ARBA" id="ARBA00008645"/>
    </source>
</evidence>
<evidence type="ECO:0000259" key="3">
    <source>
        <dbReference type="Pfam" id="PF00561"/>
    </source>
</evidence>
<organism evidence="4 5">
    <name type="scientific">Leptotrombidium deliense</name>
    <dbReference type="NCBI Taxonomy" id="299467"/>
    <lineage>
        <taxon>Eukaryota</taxon>
        <taxon>Metazoa</taxon>
        <taxon>Ecdysozoa</taxon>
        <taxon>Arthropoda</taxon>
        <taxon>Chelicerata</taxon>
        <taxon>Arachnida</taxon>
        <taxon>Acari</taxon>
        <taxon>Acariformes</taxon>
        <taxon>Trombidiformes</taxon>
        <taxon>Prostigmata</taxon>
        <taxon>Anystina</taxon>
        <taxon>Parasitengona</taxon>
        <taxon>Trombiculoidea</taxon>
        <taxon>Trombiculidae</taxon>
        <taxon>Leptotrombidium</taxon>
    </lineage>
</organism>
<dbReference type="InterPro" id="IPR050266">
    <property type="entry name" value="AB_hydrolase_sf"/>
</dbReference>
<protein>
    <submittedName>
        <fullName evidence="4">Serine hydrolase-like protein</fullName>
    </submittedName>
</protein>
<dbReference type="AlphaFoldDB" id="A0A443SFQ0"/>
<dbReference type="SUPFAM" id="SSF53474">
    <property type="entry name" value="alpha/beta-Hydrolases"/>
    <property type="match status" value="1"/>
</dbReference>
<dbReference type="Gene3D" id="3.40.50.1820">
    <property type="entry name" value="alpha/beta hydrolase"/>
    <property type="match status" value="1"/>
</dbReference>
<reference evidence="4 5" key="1">
    <citation type="journal article" date="2018" name="Gigascience">
        <title>Genomes of trombidid mites reveal novel predicted allergens and laterally-transferred genes associated with secondary metabolism.</title>
        <authorList>
            <person name="Dong X."/>
            <person name="Chaisiri K."/>
            <person name="Xia D."/>
            <person name="Armstrong S.D."/>
            <person name="Fang Y."/>
            <person name="Donnelly M.J."/>
            <person name="Kadowaki T."/>
            <person name="McGarry J.W."/>
            <person name="Darby A.C."/>
            <person name="Makepeace B.L."/>
        </authorList>
    </citation>
    <scope>NUCLEOTIDE SEQUENCE [LARGE SCALE GENOMIC DNA]</scope>
    <source>
        <strain evidence="4">UoL-UT</strain>
    </source>
</reference>
<sequence>MFMGKQKPILSYWSLDHKALFAASNENVREVRIATPFGHIAAKEYGDADATHKMLAVHGWMDNCGSFEKLLPLIVKENDLHVIAMDEPGCGLSSHLPVGVELPKFTLLKEMKRVANFMQWDNFSIIGHSKGAGFGLLYASVMPESVKSVIMLDAFYTHFYGISAPDMSFDVSGLNMLLEYEQKLINKSTSKVQTFNEQETLKKFMTALPVPKSEAVARTLMKRGSREKNGGFALTRDVRHRFPIFGSIASKEEYLKLAKNLRCDLLVISATKSPFRVVDKTDWRSLCSH</sequence>
<dbReference type="OrthoDB" id="190201at2759"/>
<dbReference type="Proteomes" id="UP000288716">
    <property type="component" value="Unassembled WGS sequence"/>
</dbReference>